<evidence type="ECO:0000256" key="11">
    <source>
        <dbReference type="SAM" id="Phobius"/>
    </source>
</evidence>
<comment type="subcellular location">
    <subcellularLocation>
        <location evidence="10">Mitochondrion outer membrane</location>
    </subcellularLocation>
</comment>
<keyword evidence="3 10" id="KW-0662">Pyridine nucleotide biosynthesis</keyword>
<keyword evidence="8 10" id="KW-0496">Mitochondrion</keyword>
<keyword evidence="10" id="KW-1000">Mitochondrion outer membrane</keyword>
<evidence type="ECO:0000256" key="4">
    <source>
        <dbReference type="ARBA" id="ARBA00022827"/>
    </source>
</evidence>
<comment type="cofactor">
    <cofactor evidence="1 10">
        <name>FAD</name>
        <dbReference type="ChEBI" id="CHEBI:57692"/>
    </cofactor>
</comment>
<keyword evidence="10 11" id="KW-0472">Membrane</keyword>
<proteinExistence type="inferred from homology"/>
<accession>J5R994</accession>
<dbReference type="Pfam" id="PF01494">
    <property type="entry name" value="FAD_binding_3"/>
    <property type="match status" value="1"/>
</dbReference>
<comment type="pathway">
    <text evidence="10">Cofactor biosynthesis; NAD(+) biosynthesis; quinolinate from L-kynurenine: step 1/3.</text>
</comment>
<dbReference type="VEuPathDB" id="FungiDB:A1Q1_07345"/>
<dbReference type="GO" id="GO:0004502">
    <property type="term" value="F:kynurenine 3-monooxygenase activity"/>
    <property type="evidence" value="ECO:0007669"/>
    <property type="project" value="UniProtKB-UniRule"/>
</dbReference>
<gene>
    <name evidence="10" type="primary">BNA4</name>
    <name evidence="13" type="ORF">A1Q1_07345</name>
</gene>
<dbReference type="GO" id="GO:0043420">
    <property type="term" value="P:anthranilate metabolic process"/>
    <property type="evidence" value="ECO:0007669"/>
    <property type="project" value="UniProtKB-UniRule"/>
</dbReference>
<dbReference type="KEGG" id="tasa:A1Q1_07345"/>
<dbReference type="Proteomes" id="UP000002748">
    <property type="component" value="Unassembled WGS sequence"/>
</dbReference>
<dbReference type="GO" id="GO:0006569">
    <property type="term" value="P:L-tryptophan catabolic process"/>
    <property type="evidence" value="ECO:0007669"/>
    <property type="project" value="UniProtKB-UniRule"/>
</dbReference>
<evidence type="ECO:0000256" key="7">
    <source>
        <dbReference type="ARBA" id="ARBA00023033"/>
    </source>
</evidence>
<dbReference type="FunFam" id="3.50.50.60:FF:000129">
    <property type="entry name" value="Kynurenine 3-monooxygenase"/>
    <property type="match status" value="1"/>
</dbReference>
<organism evidence="13 14">
    <name type="scientific">Trichosporon asahii var. asahii (strain ATCC 90039 / CBS 2479 / JCM 2466 / KCTC 7840 / NBRC 103889/ NCYC 2677 / UAMH 7654)</name>
    <name type="common">Yeast</name>
    <dbReference type="NCBI Taxonomy" id="1186058"/>
    <lineage>
        <taxon>Eukaryota</taxon>
        <taxon>Fungi</taxon>
        <taxon>Dikarya</taxon>
        <taxon>Basidiomycota</taxon>
        <taxon>Agaricomycotina</taxon>
        <taxon>Tremellomycetes</taxon>
        <taxon>Trichosporonales</taxon>
        <taxon>Trichosporonaceae</taxon>
        <taxon>Trichosporon</taxon>
    </lineage>
</organism>
<comment type="similarity">
    <text evidence="10">Belongs to the aromatic-ring hydroxylase family. KMO subfamily.</text>
</comment>
<evidence type="ECO:0000256" key="3">
    <source>
        <dbReference type="ARBA" id="ARBA00022642"/>
    </source>
</evidence>
<protein>
    <recommendedName>
        <fullName evidence="10">Kynurenine 3-monooxygenase</fullName>
        <ecNumber evidence="10">1.14.13.9</ecNumber>
    </recommendedName>
    <alternativeName>
        <fullName evidence="10">Biosynthesis of nicotinic acid protein 4</fullName>
    </alternativeName>
    <alternativeName>
        <fullName evidence="10">Kynurenine 3-hydroxylase</fullName>
    </alternativeName>
</protein>
<dbReference type="Gene3D" id="3.50.50.60">
    <property type="entry name" value="FAD/NAD(P)-binding domain"/>
    <property type="match status" value="1"/>
</dbReference>
<comment type="function">
    <text evidence="10">Catalyzes the hydroxylation of L-kynurenine (L-Kyn) to form 3-hydroxy-L-kynurenine (L-3OHKyn). Required for synthesis of quinolinic acid.</text>
</comment>
<dbReference type="UniPathway" id="UPA00253">
    <property type="reaction ID" value="UER00328"/>
</dbReference>
<comment type="catalytic activity">
    <reaction evidence="9 10">
        <text>L-kynurenine + NADPH + O2 + H(+) = 3-hydroxy-L-kynurenine + NADP(+) + H2O</text>
        <dbReference type="Rhea" id="RHEA:20545"/>
        <dbReference type="ChEBI" id="CHEBI:15377"/>
        <dbReference type="ChEBI" id="CHEBI:15378"/>
        <dbReference type="ChEBI" id="CHEBI:15379"/>
        <dbReference type="ChEBI" id="CHEBI:57783"/>
        <dbReference type="ChEBI" id="CHEBI:57959"/>
        <dbReference type="ChEBI" id="CHEBI:58125"/>
        <dbReference type="ChEBI" id="CHEBI:58349"/>
        <dbReference type="EC" id="1.14.13.9"/>
    </reaction>
</comment>
<dbReference type="HOGENOM" id="CLU_023210_2_1_1"/>
<keyword evidence="11" id="KW-0812">Transmembrane</keyword>
<dbReference type="HAMAP" id="MF_01971">
    <property type="entry name" value="Kynurenine_monooxygenase"/>
    <property type="match status" value="1"/>
</dbReference>
<dbReference type="AlphaFoldDB" id="J5R994"/>
<dbReference type="GO" id="GO:0019805">
    <property type="term" value="P:quinolinate biosynthetic process"/>
    <property type="evidence" value="ECO:0007669"/>
    <property type="project" value="UniProtKB-UniRule"/>
</dbReference>
<keyword evidence="7 10" id="KW-0503">Monooxygenase</keyword>
<dbReference type="PANTHER" id="PTHR46028:SF2">
    <property type="entry name" value="KYNURENINE 3-MONOOXYGENASE"/>
    <property type="match status" value="1"/>
</dbReference>
<dbReference type="PANTHER" id="PTHR46028">
    <property type="entry name" value="KYNURENINE 3-MONOOXYGENASE"/>
    <property type="match status" value="1"/>
</dbReference>
<dbReference type="InterPro" id="IPR002938">
    <property type="entry name" value="FAD-bd"/>
</dbReference>
<dbReference type="SUPFAM" id="SSF51905">
    <property type="entry name" value="FAD/NAD(P)-binding domain"/>
    <property type="match status" value="1"/>
</dbReference>
<dbReference type="EMBL" id="ALBS01000057">
    <property type="protein sequence ID" value="EJT51373.1"/>
    <property type="molecule type" value="Genomic_DNA"/>
</dbReference>
<dbReference type="OrthoDB" id="10053569at2759"/>
<name>J5R994_TRIAS</name>
<evidence type="ECO:0000256" key="2">
    <source>
        <dbReference type="ARBA" id="ARBA00022630"/>
    </source>
</evidence>
<reference evidence="13 14" key="1">
    <citation type="journal article" date="2012" name="Eukaryot. Cell">
        <title>Draft genome sequence of CBS 2479, the standard type strain of Trichosporon asahii.</title>
        <authorList>
            <person name="Yang R.Y."/>
            <person name="Li H.T."/>
            <person name="Zhu H."/>
            <person name="Zhou G.P."/>
            <person name="Wang M."/>
            <person name="Wang L."/>
        </authorList>
    </citation>
    <scope>NUCLEOTIDE SEQUENCE [LARGE SCALE GENOMIC DNA]</scope>
    <source>
        <strain evidence="14">ATCC 90039 / CBS 2479 / JCM 2466 / KCTC 7840 / NCYC 2677 / UAMH 7654</strain>
    </source>
</reference>
<evidence type="ECO:0000256" key="8">
    <source>
        <dbReference type="ARBA" id="ARBA00023128"/>
    </source>
</evidence>
<dbReference type="GO" id="GO:0071949">
    <property type="term" value="F:FAD binding"/>
    <property type="evidence" value="ECO:0007669"/>
    <property type="project" value="InterPro"/>
</dbReference>
<dbReference type="GeneID" id="25990857"/>
<dbReference type="GO" id="GO:0005741">
    <property type="term" value="C:mitochondrial outer membrane"/>
    <property type="evidence" value="ECO:0007669"/>
    <property type="project" value="UniProtKB-SubCell"/>
</dbReference>
<dbReference type="GO" id="GO:0070189">
    <property type="term" value="P:kynurenine metabolic process"/>
    <property type="evidence" value="ECO:0007669"/>
    <property type="project" value="TreeGrafter"/>
</dbReference>
<keyword evidence="4 10" id="KW-0274">FAD</keyword>
<dbReference type="InterPro" id="IPR036188">
    <property type="entry name" value="FAD/NAD-bd_sf"/>
</dbReference>
<evidence type="ECO:0000256" key="9">
    <source>
        <dbReference type="ARBA" id="ARBA00047818"/>
    </source>
</evidence>
<sequence>MTIELNPERTRRALVVGGGPVGALTALSLEKRGWDVELWEARDDPRGRTIAMTNLRSINMNISSRGLAALASVDPALADLLLSESIPMPSRLIHHLDGHREAQLYDPLRGQCSNSISRSVLNQRLVEALPKSIQCRFNTKLVRVDWANNVAYGRETRPGAALGTEQTSGLAEGSVEVPFDLILGADGSWSAVRGQMMRASRVDFAQSFIAHAYVELHMPPINDDWAMPPNHLHIWPRRRFMLIALPNKDKSFTLTLFAPFEEIAALETRADAEAFFSTEFSDAYKIVGSRMVDDFMSNPRGNLVTISCKPGTYRDRCALLGDAWHSMVPFYGQGLNCGLEDVRVLGSYLDRFGVGPTTTNKQGETDTNLEACLATYASERSADLDAICQLAMDNYTEMRSSVLNPLYHLRRAVDYTLTRLIPSRPAPLDGPDPFPTKTVRGWTALYDMVTFRPDIGYAEARRREAWQKHVVHSAAYAGLAAVVGAGLFAARHFQSRR</sequence>
<dbReference type="PRINTS" id="PR00420">
    <property type="entry name" value="RNGMNOXGNASE"/>
</dbReference>
<evidence type="ECO:0000313" key="13">
    <source>
        <dbReference type="EMBL" id="EJT51373.1"/>
    </source>
</evidence>
<evidence type="ECO:0000256" key="1">
    <source>
        <dbReference type="ARBA" id="ARBA00001974"/>
    </source>
</evidence>
<feature type="domain" description="FAD-binding" evidence="12">
    <location>
        <begin position="13"/>
        <end position="349"/>
    </location>
</feature>
<evidence type="ECO:0000259" key="12">
    <source>
        <dbReference type="Pfam" id="PF01494"/>
    </source>
</evidence>
<dbReference type="GO" id="GO:0034354">
    <property type="term" value="P:'de novo' NAD+ biosynthetic process from L-tryptophan"/>
    <property type="evidence" value="ECO:0007669"/>
    <property type="project" value="UniProtKB-UniRule"/>
</dbReference>
<keyword evidence="6 10" id="KW-0560">Oxidoreductase</keyword>
<dbReference type="InterPro" id="IPR027545">
    <property type="entry name" value="Kynurenine_monooxygenase"/>
</dbReference>
<evidence type="ECO:0000313" key="14">
    <source>
        <dbReference type="Proteomes" id="UP000002748"/>
    </source>
</evidence>
<feature type="transmembrane region" description="Helical" evidence="11">
    <location>
        <begin position="470"/>
        <end position="490"/>
    </location>
</feature>
<dbReference type="EC" id="1.14.13.9" evidence="10"/>
<keyword evidence="11" id="KW-1133">Transmembrane helix</keyword>
<evidence type="ECO:0000256" key="10">
    <source>
        <dbReference type="HAMAP-Rule" id="MF_03018"/>
    </source>
</evidence>
<comment type="caution">
    <text evidence="13">The sequence shown here is derived from an EMBL/GenBank/DDBJ whole genome shotgun (WGS) entry which is preliminary data.</text>
</comment>
<evidence type="ECO:0000256" key="6">
    <source>
        <dbReference type="ARBA" id="ARBA00023002"/>
    </source>
</evidence>
<keyword evidence="5 10" id="KW-0521">NADP</keyword>
<evidence type="ECO:0000256" key="5">
    <source>
        <dbReference type="ARBA" id="ARBA00022857"/>
    </source>
</evidence>
<dbReference type="RefSeq" id="XP_014183056.1">
    <property type="nucleotide sequence ID" value="XM_014327581.1"/>
</dbReference>
<keyword evidence="2 10" id="KW-0285">Flavoprotein</keyword>